<dbReference type="InterPro" id="IPR032875">
    <property type="entry name" value="Succ_CoA_lig_flav_dom"/>
</dbReference>
<keyword evidence="1" id="KW-0067">ATP-binding</keyword>
<organism evidence="3 4">
    <name type="scientific">Brevibacterium siliguriense</name>
    <dbReference type="NCBI Taxonomy" id="1136497"/>
    <lineage>
        <taxon>Bacteria</taxon>
        <taxon>Bacillati</taxon>
        <taxon>Actinomycetota</taxon>
        <taxon>Actinomycetes</taxon>
        <taxon>Micrococcales</taxon>
        <taxon>Brevibacteriaceae</taxon>
        <taxon>Brevibacterium</taxon>
    </lineage>
</organism>
<dbReference type="SUPFAM" id="SSF51735">
    <property type="entry name" value="NAD(P)-binding Rossmann-fold domains"/>
    <property type="match status" value="1"/>
</dbReference>
<dbReference type="InterPro" id="IPR036291">
    <property type="entry name" value="NAD(P)-bd_dom_sf"/>
</dbReference>
<dbReference type="InterPro" id="IPR011761">
    <property type="entry name" value="ATP-grasp"/>
</dbReference>
<dbReference type="PANTHER" id="PTHR42793:SF4">
    <property type="entry name" value="BLL6376 PROTEIN"/>
    <property type="match status" value="1"/>
</dbReference>
<dbReference type="InterPro" id="IPR013815">
    <property type="entry name" value="ATP_grasp_subdomain_1"/>
</dbReference>
<dbReference type="STRING" id="1136497.SAMN04489752_1234"/>
<keyword evidence="1" id="KW-0547">Nucleotide-binding</keyword>
<feature type="domain" description="ATP-grasp" evidence="2">
    <location>
        <begin position="488"/>
        <end position="701"/>
    </location>
</feature>
<dbReference type="GO" id="GO:0005524">
    <property type="term" value="F:ATP binding"/>
    <property type="evidence" value="ECO:0007669"/>
    <property type="project" value="UniProtKB-UniRule"/>
</dbReference>
<evidence type="ECO:0000259" key="2">
    <source>
        <dbReference type="PROSITE" id="PS50975"/>
    </source>
</evidence>
<dbReference type="Gene3D" id="3.40.50.720">
    <property type="entry name" value="NAD(P)-binding Rossmann-like Domain"/>
    <property type="match status" value="1"/>
</dbReference>
<keyword evidence="4" id="KW-1185">Reference proteome</keyword>
<reference evidence="4" key="1">
    <citation type="submission" date="2016-10" db="EMBL/GenBank/DDBJ databases">
        <authorList>
            <person name="Varghese N."/>
            <person name="Submissions S."/>
        </authorList>
    </citation>
    <scope>NUCLEOTIDE SEQUENCE [LARGE SCALE GENOMIC DNA]</scope>
    <source>
        <strain evidence="4">DSM 23676</strain>
    </source>
</reference>
<dbReference type="GO" id="GO:0046872">
    <property type="term" value="F:metal ion binding"/>
    <property type="evidence" value="ECO:0007669"/>
    <property type="project" value="InterPro"/>
</dbReference>
<dbReference type="PANTHER" id="PTHR42793">
    <property type="entry name" value="COA BINDING DOMAIN CONTAINING PROTEIN"/>
    <property type="match status" value="1"/>
</dbReference>
<dbReference type="Gene3D" id="3.40.50.261">
    <property type="entry name" value="Succinyl-CoA synthetase domains"/>
    <property type="match status" value="2"/>
</dbReference>
<evidence type="ECO:0000313" key="4">
    <source>
        <dbReference type="Proteomes" id="UP000199597"/>
    </source>
</evidence>
<dbReference type="EMBL" id="LT629766">
    <property type="protein sequence ID" value="SDS21802.1"/>
    <property type="molecule type" value="Genomic_DNA"/>
</dbReference>
<accession>A0A1H1QEA6</accession>
<dbReference type="Pfam" id="PF13607">
    <property type="entry name" value="Succ_CoA_lig"/>
    <property type="match status" value="1"/>
</dbReference>
<dbReference type="Gene3D" id="3.30.1490.20">
    <property type="entry name" value="ATP-grasp fold, A domain"/>
    <property type="match status" value="1"/>
</dbReference>
<dbReference type="OrthoDB" id="8452484at2"/>
<dbReference type="Gene3D" id="3.30.470.20">
    <property type="entry name" value="ATP-grasp fold, B domain"/>
    <property type="match status" value="1"/>
</dbReference>
<dbReference type="PROSITE" id="PS50975">
    <property type="entry name" value="ATP_GRASP"/>
    <property type="match status" value="1"/>
</dbReference>
<gene>
    <name evidence="3" type="ORF">SAMN04489752_1234</name>
</gene>
<protein>
    <submittedName>
        <fullName evidence="3">Acetyl-CoA synthetase</fullName>
    </submittedName>
</protein>
<dbReference type="AlphaFoldDB" id="A0A1H1QEA6"/>
<evidence type="ECO:0000256" key="1">
    <source>
        <dbReference type="PROSITE-ProRule" id="PRU00409"/>
    </source>
</evidence>
<dbReference type="SUPFAM" id="SSF52210">
    <property type="entry name" value="Succinyl-CoA synthetase domains"/>
    <property type="match status" value="2"/>
</dbReference>
<dbReference type="SMART" id="SM00881">
    <property type="entry name" value="CoA_binding"/>
    <property type="match status" value="1"/>
</dbReference>
<dbReference type="SUPFAM" id="SSF56059">
    <property type="entry name" value="Glutathione synthetase ATP-binding domain-like"/>
    <property type="match status" value="1"/>
</dbReference>
<dbReference type="Proteomes" id="UP000199597">
    <property type="component" value="Chromosome I"/>
</dbReference>
<dbReference type="InterPro" id="IPR003781">
    <property type="entry name" value="CoA-bd"/>
</dbReference>
<evidence type="ECO:0000313" key="3">
    <source>
        <dbReference type="EMBL" id="SDS21802.1"/>
    </source>
</evidence>
<sequence>MFDHRRLRRCLKPASIAVIGGTTAAKAIEQTRGIGFDGPVWAVNPGRNTLAGVPCYPSISDLPATPDAALVAVPAEASPAVVRELAAAGVGGAICHASGFAEDNAAGAELQDELVAAAGDMPLIGPNCIGIIDYLDGAALWPDENGGRRVESGVAVITQSGNIAQNISMQRRGMPLAFLATLGNSAAMSGADLASGLLDDSRITAIGLHLEALGDVYALEALAAKAREANVPIVALKSGTSALGEQANLSHTNSFGSPEVLVDALFTRLGIGRAHDLPTFVETLSLLHVHGALRAPTVTSASCSGGEAALLADAAEAAGVEMPELPAAAAAGLREALGPRIHVRNPLDYQTYIWGDVPAQQKCFSQLLTAGSQLHLLALDIPRHDRADRSIWMGTLEAFVGAHAEQPAPAGVVTSMSENLPEDVAIDLIGRGIVPLHGVREAMAAIRIAADISAARAVPPLPLAPTADRSGQTTRAGDLVLADEDSAKTTLSAHKLSVPVGHVVSTPLEAAAAAGQLGFPVVAKVIEPVMAHKSDRGGVRIGLMSEDEVIEAVDALESVGTRFLIEQMVSDGVAELVVGLRTDPTFGSILTLGVGGTLVEVVRDFATLLLPVRREDILRALRSLKLWPVLDGARGRARADVGAAVEAITAIVDWAMADGTVTELEVNPLILRRAPSSGETAVECDQMIGHELEAVEIRQGAVAVDVLLRCAAESLTRSNTPMKGLK</sequence>
<dbReference type="RefSeq" id="WP_092011304.1">
    <property type="nucleotide sequence ID" value="NZ_LT629766.1"/>
</dbReference>
<dbReference type="InterPro" id="IPR016102">
    <property type="entry name" value="Succinyl-CoA_synth-like"/>
</dbReference>
<dbReference type="Pfam" id="PF13380">
    <property type="entry name" value="CoA_binding_2"/>
    <property type="match status" value="1"/>
</dbReference>
<name>A0A1H1QEA6_9MICO</name>
<proteinExistence type="predicted"/>
<dbReference type="Pfam" id="PF13549">
    <property type="entry name" value="ATP-grasp_5"/>
    <property type="match status" value="1"/>
</dbReference>